<evidence type="ECO:0000256" key="10">
    <source>
        <dbReference type="ARBA" id="ARBA00023137"/>
    </source>
</evidence>
<dbReference type="SMART" id="SM00220">
    <property type="entry name" value="S_TKc"/>
    <property type="match status" value="1"/>
</dbReference>
<organism evidence="16 17">
    <name type="scientific">Phaseolus angularis</name>
    <name type="common">Azuki bean</name>
    <name type="synonym">Vigna angularis</name>
    <dbReference type="NCBI Taxonomy" id="3914"/>
    <lineage>
        <taxon>Eukaryota</taxon>
        <taxon>Viridiplantae</taxon>
        <taxon>Streptophyta</taxon>
        <taxon>Embryophyta</taxon>
        <taxon>Tracheophyta</taxon>
        <taxon>Spermatophyta</taxon>
        <taxon>Magnoliopsida</taxon>
        <taxon>eudicotyledons</taxon>
        <taxon>Gunneridae</taxon>
        <taxon>Pentapetalae</taxon>
        <taxon>rosids</taxon>
        <taxon>fabids</taxon>
        <taxon>Fabales</taxon>
        <taxon>Fabaceae</taxon>
        <taxon>Papilionoideae</taxon>
        <taxon>50 kb inversion clade</taxon>
        <taxon>NPAAA clade</taxon>
        <taxon>indigoferoid/millettioid clade</taxon>
        <taxon>Phaseoleae</taxon>
        <taxon>Vigna</taxon>
    </lineage>
</organism>
<feature type="domain" description="Protein kinase" evidence="14">
    <location>
        <begin position="83"/>
        <end position="360"/>
    </location>
</feature>
<evidence type="ECO:0000256" key="13">
    <source>
        <dbReference type="SAM" id="MobiDB-lite"/>
    </source>
</evidence>
<keyword evidence="5" id="KW-0597">Phosphoprotein</keyword>
<dbReference type="Gramene" id="KOM32819">
    <property type="protein sequence ID" value="KOM32819"/>
    <property type="gene ID" value="LR48_Vigan01g237500"/>
</dbReference>
<dbReference type="PROSITE" id="PS50011">
    <property type="entry name" value="PROTEIN_KINASE_DOM"/>
    <property type="match status" value="1"/>
</dbReference>
<evidence type="ECO:0000256" key="1">
    <source>
        <dbReference type="ARBA" id="ARBA00004514"/>
    </source>
</evidence>
<dbReference type="PROSITE" id="PS00108">
    <property type="entry name" value="PROTEIN_KINASE_ST"/>
    <property type="match status" value="1"/>
</dbReference>
<evidence type="ECO:0000256" key="6">
    <source>
        <dbReference type="ARBA" id="ARBA00022679"/>
    </source>
</evidence>
<dbReference type="GO" id="GO:1902456">
    <property type="term" value="P:regulation of stomatal opening"/>
    <property type="evidence" value="ECO:0007669"/>
    <property type="project" value="EnsemblPlants"/>
</dbReference>
<keyword evidence="9" id="KW-0067">ATP-binding</keyword>
<evidence type="ECO:0000313" key="15">
    <source>
        <dbReference type="EMBL" id="KAG2408137.1"/>
    </source>
</evidence>
<comment type="catalytic activity">
    <reaction evidence="11">
        <text>L-threonyl-[protein] + ATP = O-phospho-L-threonyl-[protein] + ADP + H(+)</text>
        <dbReference type="Rhea" id="RHEA:46608"/>
        <dbReference type="Rhea" id="RHEA-COMP:11060"/>
        <dbReference type="Rhea" id="RHEA-COMP:11605"/>
        <dbReference type="ChEBI" id="CHEBI:15378"/>
        <dbReference type="ChEBI" id="CHEBI:30013"/>
        <dbReference type="ChEBI" id="CHEBI:30616"/>
        <dbReference type="ChEBI" id="CHEBI:61977"/>
        <dbReference type="ChEBI" id="CHEBI:456216"/>
        <dbReference type="EC" id="2.7.11.1"/>
    </reaction>
</comment>
<keyword evidence="8 15" id="KW-0418">Kinase</keyword>
<feature type="region of interest" description="Disordered" evidence="13">
    <location>
        <begin position="34"/>
        <end position="62"/>
    </location>
</feature>
<dbReference type="FunFam" id="3.30.200.20:FF:000034">
    <property type="entry name" value="Kinase suppressor of Ras 1"/>
    <property type="match status" value="1"/>
</dbReference>
<dbReference type="InterPro" id="IPR051681">
    <property type="entry name" value="Ser/Thr_Kinases-Pseudokinases"/>
</dbReference>
<evidence type="ECO:0000313" key="18">
    <source>
        <dbReference type="Proteomes" id="UP000743370"/>
    </source>
</evidence>
<dbReference type="PANTHER" id="PTHR44329:SF280">
    <property type="entry name" value="PROTEIN KINASE"/>
    <property type="match status" value="1"/>
</dbReference>
<dbReference type="GO" id="GO:0005886">
    <property type="term" value="C:plasma membrane"/>
    <property type="evidence" value="ECO:0007669"/>
    <property type="project" value="TreeGrafter"/>
</dbReference>
<gene>
    <name evidence="15" type="ORF">HKW66_Vig0029590</name>
    <name evidence="16" type="ORF">LR48_Vigan01g237500</name>
</gene>
<sequence length="386" mass="43399">MKESSDGFVRADQIDLKSIDEQLERHLNKVLTIDKKKRSDEDEDADQVHVHTSATASPKFRPASARLSLKKQKQEWEIDPSKLIIKSVIARGTFGTVHRGVYDTQDVAVKLLDWGEEGQRTEAEIASLRAAFTQEVVVWHKLDHPNVTKFIGATMGSSELQIQTDNGLIGMPSNFCCVVVEYLAGGNLKSYLIKNRRRKLAFKIVIQLALDLARGLSYLHSQKIVHRDVKTENMLLDKTRTVKIADFGVARVEASNPNDMTGETGTLGYMAPEVLNGNPYNRKCDVYSFGICLWEIYCCDMPYPDLSFSEITSAVVRQNLRPEMPRCCPSSLANVMKKCWDATPDKRPEMDEVVSMLEAIDTTKGGGMIPHDQQQGCFCFRKHRGP</sequence>
<name>A0A0L9TRL6_PHAAN</name>
<dbReference type="EC" id="2.7.11.1" evidence="2"/>
<evidence type="ECO:0000259" key="14">
    <source>
        <dbReference type="PROSITE" id="PS50011"/>
    </source>
</evidence>
<dbReference type="InterPro" id="IPR011009">
    <property type="entry name" value="Kinase-like_dom_sf"/>
</dbReference>
<dbReference type="STRING" id="3914.A0A0L9TRL6"/>
<dbReference type="GO" id="GO:0004674">
    <property type="term" value="F:protein serine/threonine kinase activity"/>
    <property type="evidence" value="ECO:0007669"/>
    <property type="project" value="UniProtKB-KW"/>
</dbReference>
<dbReference type="KEGG" id="var:108322138"/>
<dbReference type="GO" id="GO:0005829">
    <property type="term" value="C:cytosol"/>
    <property type="evidence" value="ECO:0007669"/>
    <property type="project" value="UniProtKB-SubCell"/>
</dbReference>
<evidence type="ECO:0000256" key="7">
    <source>
        <dbReference type="ARBA" id="ARBA00022741"/>
    </source>
</evidence>
<dbReference type="GO" id="GO:0004713">
    <property type="term" value="F:protein tyrosine kinase activity"/>
    <property type="evidence" value="ECO:0007669"/>
    <property type="project" value="UniProtKB-KW"/>
</dbReference>
<dbReference type="OMA" id="WEIITRM"/>
<dbReference type="OrthoDB" id="4062651at2759"/>
<evidence type="ECO:0000256" key="12">
    <source>
        <dbReference type="ARBA" id="ARBA00048679"/>
    </source>
</evidence>
<dbReference type="AlphaFoldDB" id="A0A0L9TRL6"/>
<reference evidence="16" key="2">
    <citation type="submission" date="2015-02" db="EMBL/GenBank/DDBJ databases">
        <authorList>
            <person name="Chooi Y.-H."/>
        </authorList>
    </citation>
    <scope>NUCLEOTIDE SEQUENCE</scope>
    <source>
        <tissue evidence="16">Seedling</tissue>
    </source>
</reference>
<comment type="catalytic activity">
    <reaction evidence="12">
        <text>L-seryl-[protein] + ATP = O-phospho-L-seryl-[protein] + ADP + H(+)</text>
        <dbReference type="Rhea" id="RHEA:17989"/>
        <dbReference type="Rhea" id="RHEA-COMP:9863"/>
        <dbReference type="Rhea" id="RHEA-COMP:11604"/>
        <dbReference type="ChEBI" id="CHEBI:15378"/>
        <dbReference type="ChEBI" id="CHEBI:29999"/>
        <dbReference type="ChEBI" id="CHEBI:30616"/>
        <dbReference type="ChEBI" id="CHEBI:83421"/>
        <dbReference type="ChEBI" id="CHEBI:456216"/>
        <dbReference type="EC" id="2.7.11.1"/>
    </reaction>
</comment>
<dbReference type="CDD" id="cd13999">
    <property type="entry name" value="STKc_MAP3K-like"/>
    <property type="match status" value="1"/>
</dbReference>
<keyword evidence="4" id="KW-0723">Serine/threonine-protein kinase</keyword>
<dbReference type="GO" id="GO:0071244">
    <property type="term" value="P:cellular response to carbon dioxide"/>
    <property type="evidence" value="ECO:0007669"/>
    <property type="project" value="EnsemblPlants"/>
</dbReference>
<proteinExistence type="predicted"/>
<dbReference type="Gene3D" id="1.10.510.10">
    <property type="entry name" value="Transferase(Phosphotransferase) domain 1"/>
    <property type="match status" value="1"/>
</dbReference>
<dbReference type="GO" id="GO:0009637">
    <property type="term" value="P:response to blue light"/>
    <property type="evidence" value="ECO:0007669"/>
    <property type="project" value="EnsemblPlants"/>
</dbReference>
<protein>
    <recommendedName>
        <fullName evidence="2">non-specific serine/threonine protein kinase</fullName>
        <ecNumber evidence="2">2.7.11.1</ecNumber>
    </recommendedName>
</protein>
<evidence type="ECO:0000256" key="2">
    <source>
        <dbReference type="ARBA" id="ARBA00012513"/>
    </source>
</evidence>
<keyword evidence="7" id="KW-0547">Nucleotide-binding</keyword>
<dbReference type="GO" id="GO:0005524">
    <property type="term" value="F:ATP binding"/>
    <property type="evidence" value="ECO:0007669"/>
    <property type="project" value="UniProtKB-KW"/>
</dbReference>
<dbReference type="Gene3D" id="3.30.200.20">
    <property type="entry name" value="Phosphorylase Kinase, domain 1"/>
    <property type="match status" value="1"/>
</dbReference>
<dbReference type="FunFam" id="1.10.510.10:FF:000310">
    <property type="entry name" value="Serine/threonine-protein kinase HT1"/>
    <property type="match status" value="1"/>
</dbReference>
<keyword evidence="10" id="KW-0829">Tyrosine-protein kinase</keyword>
<evidence type="ECO:0000256" key="11">
    <source>
        <dbReference type="ARBA" id="ARBA00047899"/>
    </source>
</evidence>
<comment type="subcellular location">
    <subcellularLocation>
        <location evidence="1">Cytoplasm</location>
        <location evidence="1">Cytosol</location>
    </subcellularLocation>
</comment>
<evidence type="ECO:0000313" key="17">
    <source>
        <dbReference type="Proteomes" id="UP000053144"/>
    </source>
</evidence>
<dbReference type="EMBL" id="CM003371">
    <property type="protein sequence ID" value="KOM32819.1"/>
    <property type="molecule type" value="Genomic_DNA"/>
</dbReference>
<evidence type="ECO:0000256" key="5">
    <source>
        <dbReference type="ARBA" id="ARBA00022553"/>
    </source>
</evidence>
<dbReference type="SUPFAM" id="SSF56112">
    <property type="entry name" value="Protein kinase-like (PK-like)"/>
    <property type="match status" value="1"/>
</dbReference>
<keyword evidence="6" id="KW-0808">Transferase</keyword>
<evidence type="ECO:0000256" key="4">
    <source>
        <dbReference type="ARBA" id="ARBA00022527"/>
    </source>
</evidence>
<dbReference type="InterPro" id="IPR000719">
    <property type="entry name" value="Prot_kinase_dom"/>
</dbReference>
<evidence type="ECO:0000256" key="9">
    <source>
        <dbReference type="ARBA" id="ARBA00022840"/>
    </source>
</evidence>
<evidence type="ECO:0000256" key="8">
    <source>
        <dbReference type="ARBA" id="ARBA00022777"/>
    </source>
</evidence>
<reference evidence="17" key="1">
    <citation type="journal article" date="2015" name="Proc. Natl. Acad. Sci. U.S.A.">
        <title>Genome sequencing of adzuki bean (Vigna angularis) provides insight into high starch and low fat accumulation and domestication.</title>
        <authorList>
            <person name="Yang K."/>
            <person name="Tian Z."/>
            <person name="Chen C."/>
            <person name="Luo L."/>
            <person name="Zhao B."/>
            <person name="Wang Z."/>
            <person name="Yu L."/>
            <person name="Li Y."/>
            <person name="Sun Y."/>
            <person name="Li W."/>
            <person name="Chen Y."/>
            <person name="Li Y."/>
            <person name="Zhang Y."/>
            <person name="Ai D."/>
            <person name="Zhao J."/>
            <person name="Shang C."/>
            <person name="Ma Y."/>
            <person name="Wu B."/>
            <person name="Wang M."/>
            <person name="Gao L."/>
            <person name="Sun D."/>
            <person name="Zhang P."/>
            <person name="Guo F."/>
            <person name="Wang W."/>
            <person name="Li Y."/>
            <person name="Wang J."/>
            <person name="Varshney R.K."/>
            <person name="Wang J."/>
            <person name="Ling H.Q."/>
            <person name="Wan P."/>
        </authorList>
    </citation>
    <scope>NUCLEOTIDE SEQUENCE</scope>
    <source>
        <strain evidence="17">cv. Jingnong 6</strain>
    </source>
</reference>
<dbReference type="PANTHER" id="PTHR44329">
    <property type="entry name" value="SERINE/THREONINE-PROTEIN KINASE TNNI3K-RELATED"/>
    <property type="match status" value="1"/>
</dbReference>
<evidence type="ECO:0000313" key="16">
    <source>
        <dbReference type="EMBL" id="KOM32819.1"/>
    </source>
</evidence>
<dbReference type="Proteomes" id="UP000743370">
    <property type="component" value="Unassembled WGS sequence"/>
</dbReference>
<reference evidence="15 18" key="3">
    <citation type="submission" date="2020-05" db="EMBL/GenBank/DDBJ databases">
        <title>Vigna angularis (adzuki bean) Var. LongXiaoDou No. 4 denovo assembly.</title>
        <authorList>
            <person name="Xiang H."/>
        </authorList>
    </citation>
    <scope>NUCLEOTIDE SEQUENCE [LARGE SCALE GENOMIC DNA]</scope>
    <source>
        <tissue evidence="15">Leaf</tissue>
    </source>
</reference>
<dbReference type="GO" id="GO:0010114">
    <property type="term" value="P:response to red light"/>
    <property type="evidence" value="ECO:0007669"/>
    <property type="project" value="EnsemblPlants"/>
</dbReference>
<dbReference type="GO" id="GO:0001659">
    <property type="term" value="P:temperature homeostasis"/>
    <property type="evidence" value="ECO:0007669"/>
    <property type="project" value="EnsemblPlants"/>
</dbReference>
<keyword evidence="3" id="KW-0963">Cytoplasm</keyword>
<accession>A0A0L9TRL6</accession>
<dbReference type="Proteomes" id="UP000053144">
    <property type="component" value="Chromosome 1"/>
</dbReference>
<dbReference type="Pfam" id="PF07714">
    <property type="entry name" value="PK_Tyr_Ser-Thr"/>
    <property type="match status" value="1"/>
</dbReference>
<dbReference type="InterPro" id="IPR001245">
    <property type="entry name" value="Ser-Thr/Tyr_kinase_cat_dom"/>
</dbReference>
<dbReference type="InterPro" id="IPR008271">
    <property type="entry name" value="Ser/Thr_kinase_AS"/>
</dbReference>
<evidence type="ECO:0000256" key="3">
    <source>
        <dbReference type="ARBA" id="ARBA00022490"/>
    </source>
</evidence>
<dbReference type="EMBL" id="JABFOF010000001">
    <property type="protein sequence ID" value="KAG2408137.1"/>
    <property type="molecule type" value="Genomic_DNA"/>
</dbReference>
<dbReference type="PRINTS" id="PR00109">
    <property type="entry name" value="TYRKINASE"/>
</dbReference>